<keyword evidence="13" id="KW-0961">Cell wall biogenesis/degradation</keyword>
<evidence type="ECO:0000256" key="17">
    <source>
        <dbReference type="ARBA" id="ARBA00041185"/>
    </source>
</evidence>
<keyword evidence="5" id="KW-0328">Glycosyltransferase</keyword>
<evidence type="ECO:0000256" key="7">
    <source>
        <dbReference type="ARBA" id="ARBA00022692"/>
    </source>
</evidence>
<evidence type="ECO:0000256" key="8">
    <source>
        <dbReference type="ARBA" id="ARBA00022960"/>
    </source>
</evidence>
<dbReference type="GO" id="GO:0009252">
    <property type="term" value="P:peptidoglycan biosynthetic process"/>
    <property type="evidence" value="ECO:0007669"/>
    <property type="project" value="UniProtKB-KW"/>
</dbReference>
<keyword evidence="11 21" id="KW-0472">Membrane</keyword>
<feature type="transmembrane region" description="Helical" evidence="21">
    <location>
        <begin position="172"/>
        <end position="205"/>
    </location>
</feature>
<comment type="subcellular location">
    <subcellularLocation>
        <location evidence="1">Cell membrane</location>
        <topology evidence="1">Multi-pass membrane protein</topology>
    </subcellularLocation>
</comment>
<dbReference type="PROSITE" id="PS00428">
    <property type="entry name" value="FTSW_RODA_SPOVE"/>
    <property type="match status" value="1"/>
</dbReference>
<feature type="transmembrane region" description="Helical" evidence="21">
    <location>
        <begin position="49"/>
        <end position="66"/>
    </location>
</feature>
<evidence type="ECO:0000256" key="11">
    <source>
        <dbReference type="ARBA" id="ARBA00023136"/>
    </source>
</evidence>
<dbReference type="InterPro" id="IPR018365">
    <property type="entry name" value="Cell_cycle_FtsW-rel_CS"/>
</dbReference>
<feature type="transmembrane region" description="Helical" evidence="21">
    <location>
        <begin position="73"/>
        <end position="94"/>
    </location>
</feature>
<keyword evidence="8" id="KW-0133">Cell shape</keyword>
<keyword evidence="7 21" id="KW-0812">Transmembrane</keyword>
<dbReference type="GO" id="GO:0008360">
    <property type="term" value="P:regulation of cell shape"/>
    <property type="evidence" value="ECO:0007669"/>
    <property type="project" value="UniProtKB-KW"/>
</dbReference>
<protein>
    <recommendedName>
        <fullName evidence="17">Probable peptidoglycan glycosyltransferase FtsW</fullName>
        <ecNumber evidence="19">2.4.99.28</ecNumber>
    </recommendedName>
    <alternativeName>
        <fullName evidence="18">Cell division protein FtsW</fullName>
    </alternativeName>
    <alternativeName>
        <fullName evidence="15">Cell wall polymerase</fullName>
    </alternativeName>
    <alternativeName>
        <fullName evidence="14">Peptidoglycan polymerase</fullName>
    </alternativeName>
</protein>
<dbReference type="KEGG" id="bhr:BH0302"/>
<evidence type="ECO:0000256" key="1">
    <source>
        <dbReference type="ARBA" id="ARBA00004651"/>
    </source>
</evidence>
<dbReference type="GO" id="GO:0005886">
    <property type="term" value="C:plasma membrane"/>
    <property type="evidence" value="ECO:0007669"/>
    <property type="project" value="UniProtKB-SubCell"/>
</dbReference>
<evidence type="ECO:0000256" key="6">
    <source>
        <dbReference type="ARBA" id="ARBA00022679"/>
    </source>
</evidence>
<dbReference type="InterPro" id="IPR013437">
    <property type="entry name" value="FtsW"/>
</dbReference>
<dbReference type="Proteomes" id="UP000008834">
    <property type="component" value="Chromosome"/>
</dbReference>
<evidence type="ECO:0000256" key="5">
    <source>
        <dbReference type="ARBA" id="ARBA00022676"/>
    </source>
</evidence>
<keyword evidence="10 21" id="KW-1133">Transmembrane helix</keyword>
<comment type="pathway">
    <text evidence="2">Cell wall biogenesis; peptidoglycan biosynthesis.</text>
</comment>
<feature type="transmembrane region" description="Helical" evidence="21">
    <location>
        <begin position="14"/>
        <end position="37"/>
    </location>
</feature>
<sequence>MVVMFVEKVSLRKCYLLILCSLIAYGLIVFYTSSFFLSLELTGDPNFLFLMRLKYLFLSFIVFFVFERISLDFLKKIVSIVLLVTFILVLATFFSPSVSGAQRWIFFKGISIQPSEIFKVSFTIYLASYLSKFKLKSDNNISYWLKPMLIFGIFWLLIILQNDYSTAIYFAILFFIVLFVSGISLGYIFAILFTFIPISMLFLIFEPYRVARIFAFLNPYDDPLGKGYQIIASLNALKSGGLGGRGLGMGEIKLGRLPEANSDFIFSVLGEELGFLGICLAIMLFFLFFYFGYFVAIFAKTRFRFFIAFISSLTIFLQSIMNILIAIGLLPPTGINLPFFSSGGSSIVVTMALSGLIANVSRDIEGK</sequence>
<dbReference type="PANTHER" id="PTHR30474">
    <property type="entry name" value="CELL CYCLE PROTEIN"/>
    <property type="match status" value="1"/>
</dbReference>
<keyword evidence="12" id="KW-0131">Cell cycle</keyword>
<evidence type="ECO:0000256" key="18">
    <source>
        <dbReference type="ARBA" id="ARBA00041418"/>
    </source>
</evidence>
<dbReference type="GO" id="GO:0008955">
    <property type="term" value="F:peptidoglycan glycosyltransferase activity"/>
    <property type="evidence" value="ECO:0007669"/>
    <property type="project" value="UniProtKB-EC"/>
</dbReference>
<organism evidence="22 23">
    <name type="scientific">Borrelia hermsii (strain HS1 / DAH)</name>
    <dbReference type="NCBI Taxonomy" id="314723"/>
    <lineage>
        <taxon>Bacteria</taxon>
        <taxon>Pseudomonadati</taxon>
        <taxon>Spirochaetota</taxon>
        <taxon>Spirochaetia</taxon>
        <taxon>Spirochaetales</taxon>
        <taxon>Borreliaceae</taxon>
        <taxon>Borrelia</taxon>
    </lineage>
</organism>
<evidence type="ECO:0000256" key="2">
    <source>
        <dbReference type="ARBA" id="ARBA00004752"/>
    </source>
</evidence>
<dbReference type="AlphaFoldDB" id="A0AA34R3U9"/>
<evidence type="ECO:0000313" key="22">
    <source>
        <dbReference type="EMBL" id="AAX16819.1"/>
    </source>
</evidence>
<gene>
    <name evidence="22" type="ordered locus">BH0302</name>
</gene>
<keyword evidence="4 22" id="KW-0132">Cell division</keyword>
<evidence type="ECO:0000256" key="4">
    <source>
        <dbReference type="ARBA" id="ARBA00022618"/>
    </source>
</evidence>
<comment type="catalytic activity">
    <reaction evidence="20">
        <text>[GlcNAc-(1-&gt;4)-Mur2Ac(oyl-L-Ala-gamma-D-Glu-L-Lys-D-Ala-D-Ala)](n)-di-trans,octa-cis-undecaprenyl diphosphate + beta-D-GlcNAc-(1-&gt;4)-Mur2Ac(oyl-L-Ala-gamma-D-Glu-L-Lys-D-Ala-D-Ala)-di-trans,octa-cis-undecaprenyl diphosphate = [GlcNAc-(1-&gt;4)-Mur2Ac(oyl-L-Ala-gamma-D-Glu-L-Lys-D-Ala-D-Ala)](n+1)-di-trans,octa-cis-undecaprenyl diphosphate + di-trans,octa-cis-undecaprenyl diphosphate + H(+)</text>
        <dbReference type="Rhea" id="RHEA:23708"/>
        <dbReference type="Rhea" id="RHEA-COMP:9602"/>
        <dbReference type="Rhea" id="RHEA-COMP:9603"/>
        <dbReference type="ChEBI" id="CHEBI:15378"/>
        <dbReference type="ChEBI" id="CHEBI:58405"/>
        <dbReference type="ChEBI" id="CHEBI:60033"/>
        <dbReference type="ChEBI" id="CHEBI:78435"/>
        <dbReference type="EC" id="2.4.99.28"/>
    </reaction>
</comment>
<dbReference type="NCBIfam" id="TIGR02614">
    <property type="entry name" value="ftsW"/>
    <property type="match status" value="1"/>
</dbReference>
<evidence type="ECO:0000256" key="12">
    <source>
        <dbReference type="ARBA" id="ARBA00023306"/>
    </source>
</evidence>
<keyword evidence="6" id="KW-0808">Transferase</keyword>
<evidence type="ECO:0000256" key="16">
    <source>
        <dbReference type="ARBA" id="ARBA00038053"/>
    </source>
</evidence>
<reference evidence="23" key="1">
    <citation type="submission" date="2004-12" db="EMBL/GenBank/DDBJ databases">
        <title>The genome sequence of Borrelia hermsii and Borrelia turicatae: comparative analysis of two agents of endemic N. America relapsing fever.</title>
        <authorList>
            <person name="Porcella S.F."/>
            <person name="Raffel S.J."/>
            <person name="Schrumpf M.E."/>
            <person name="Montgomery B."/>
            <person name="Smith T."/>
            <person name="Schwan T.G."/>
        </authorList>
    </citation>
    <scope>NUCLEOTIDE SEQUENCE [LARGE SCALE GENOMIC DNA]</scope>
    <source>
        <strain evidence="23">HS1 / DAH</strain>
    </source>
</reference>
<name>A0AA34R3U9_BORHD</name>
<evidence type="ECO:0000256" key="3">
    <source>
        <dbReference type="ARBA" id="ARBA00022475"/>
    </source>
</evidence>
<dbReference type="InterPro" id="IPR001182">
    <property type="entry name" value="FtsW/RodA"/>
</dbReference>
<evidence type="ECO:0000313" key="23">
    <source>
        <dbReference type="Proteomes" id="UP000008834"/>
    </source>
</evidence>
<keyword evidence="3" id="KW-1003">Cell membrane</keyword>
<evidence type="ECO:0000256" key="19">
    <source>
        <dbReference type="ARBA" id="ARBA00044770"/>
    </source>
</evidence>
<evidence type="ECO:0000256" key="10">
    <source>
        <dbReference type="ARBA" id="ARBA00022989"/>
    </source>
</evidence>
<feature type="transmembrane region" description="Helical" evidence="21">
    <location>
        <begin position="141"/>
        <end position="160"/>
    </location>
</feature>
<accession>A0AA34R3U9</accession>
<proteinExistence type="inferred from homology"/>
<feature type="transmembrane region" description="Helical" evidence="21">
    <location>
        <begin position="273"/>
        <end position="298"/>
    </location>
</feature>
<dbReference type="GO" id="GO:0032153">
    <property type="term" value="C:cell division site"/>
    <property type="evidence" value="ECO:0007669"/>
    <property type="project" value="TreeGrafter"/>
</dbReference>
<evidence type="ECO:0000256" key="20">
    <source>
        <dbReference type="ARBA" id="ARBA00049902"/>
    </source>
</evidence>
<dbReference type="GO" id="GO:0015648">
    <property type="term" value="F:lipid-linked peptidoglycan transporter activity"/>
    <property type="evidence" value="ECO:0007669"/>
    <property type="project" value="TreeGrafter"/>
</dbReference>
<dbReference type="EMBL" id="CP000048">
    <property type="protein sequence ID" value="AAX16819.1"/>
    <property type="molecule type" value="Genomic_DNA"/>
</dbReference>
<dbReference type="Pfam" id="PF01098">
    <property type="entry name" value="FTSW_RODA_SPOVE"/>
    <property type="match status" value="1"/>
</dbReference>
<dbReference type="GO" id="GO:0071555">
    <property type="term" value="P:cell wall organization"/>
    <property type="evidence" value="ECO:0007669"/>
    <property type="project" value="UniProtKB-KW"/>
</dbReference>
<feature type="transmembrane region" description="Helical" evidence="21">
    <location>
        <begin position="305"/>
        <end position="327"/>
    </location>
</feature>
<dbReference type="EC" id="2.4.99.28" evidence="19"/>
<keyword evidence="9" id="KW-0573">Peptidoglycan synthesis</keyword>
<dbReference type="GO" id="GO:0051301">
    <property type="term" value="P:cell division"/>
    <property type="evidence" value="ECO:0007669"/>
    <property type="project" value="UniProtKB-KW"/>
</dbReference>
<evidence type="ECO:0000256" key="9">
    <source>
        <dbReference type="ARBA" id="ARBA00022984"/>
    </source>
</evidence>
<dbReference type="PANTHER" id="PTHR30474:SF2">
    <property type="entry name" value="PEPTIDOGLYCAN GLYCOSYLTRANSFERASE FTSW-RELATED"/>
    <property type="match status" value="1"/>
</dbReference>
<evidence type="ECO:0000256" key="14">
    <source>
        <dbReference type="ARBA" id="ARBA00032370"/>
    </source>
</evidence>
<comment type="similarity">
    <text evidence="16">Belongs to the SEDS family. FtsW subfamily.</text>
</comment>
<evidence type="ECO:0000256" key="15">
    <source>
        <dbReference type="ARBA" id="ARBA00033270"/>
    </source>
</evidence>
<evidence type="ECO:0000256" key="13">
    <source>
        <dbReference type="ARBA" id="ARBA00023316"/>
    </source>
</evidence>
<feature type="transmembrane region" description="Helical" evidence="21">
    <location>
        <begin position="339"/>
        <end position="360"/>
    </location>
</feature>
<evidence type="ECO:0000256" key="21">
    <source>
        <dbReference type="SAM" id="Phobius"/>
    </source>
</evidence>